<feature type="transmembrane region" description="Helical" evidence="2">
    <location>
        <begin position="254"/>
        <end position="274"/>
    </location>
</feature>
<organism evidence="3 4">
    <name type="scientific">Globodera rostochiensis</name>
    <name type="common">Golden nematode worm</name>
    <name type="synonym">Heterodera rostochiensis</name>
    <dbReference type="NCBI Taxonomy" id="31243"/>
    <lineage>
        <taxon>Eukaryota</taxon>
        <taxon>Metazoa</taxon>
        <taxon>Ecdysozoa</taxon>
        <taxon>Nematoda</taxon>
        <taxon>Chromadorea</taxon>
        <taxon>Rhabditida</taxon>
        <taxon>Tylenchina</taxon>
        <taxon>Tylenchomorpha</taxon>
        <taxon>Tylenchoidea</taxon>
        <taxon>Heteroderidae</taxon>
        <taxon>Heteroderinae</taxon>
        <taxon>Globodera</taxon>
    </lineage>
</organism>
<evidence type="ECO:0000313" key="4">
    <source>
        <dbReference type="WBParaSite" id="Gr19_v10_g11728.t1"/>
    </source>
</evidence>
<accession>A0A914GZ34</accession>
<dbReference type="WBParaSite" id="Gr19_v10_g11728.t1">
    <property type="protein sequence ID" value="Gr19_v10_g11728.t1"/>
    <property type="gene ID" value="Gr19_v10_g11728"/>
</dbReference>
<feature type="region of interest" description="Disordered" evidence="1">
    <location>
        <begin position="965"/>
        <end position="1015"/>
    </location>
</feature>
<keyword evidence="2" id="KW-0472">Membrane</keyword>
<keyword evidence="2" id="KW-0812">Transmembrane</keyword>
<name>A0A914GZ34_GLORO</name>
<dbReference type="AlphaFoldDB" id="A0A914GZ34"/>
<reference evidence="4" key="1">
    <citation type="submission" date="2022-11" db="UniProtKB">
        <authorList>
            <consortium name="WormBaseParasite"/>
        </authorList>
    </citation>
    <scope>IDENTIFICATION</scope>
</reference>
<evidence type="ECO:0000313" key="3">
    <source>
        <dbReference type="Proteomes" id="UP000887572"/>
    </source>
</evidence>
<keyword evidence="2" id="KW-1133">Transmembrane helix</keyword>
<feature type="transmembrane region" description="Helical" evidence="2">
    <location>
        <begin position="420"/>
        <end position="442"/>
    </location>
</feature>
<feature type="compositionally biased region" description="Low complexity" evidence="1">
    <location>
        <begin position="989"/>
        <end position="1000"/>
    </location>
</feature>
<feature type="transmembrane region" description="Helical" evidence="2">
    <location>
        <begin position="311"/>
        <end position="334"/>
    </location>
</feature>
<dbReference type="PANTHER" id="PTHR21579">
    <property type="entry name" value="PROTEIN TINCAR"/>
    <property type="match status" value="1"/>
</dbReference>
<feature type="region of interest" description="Disordered" evidence="1">
    <location>
        <begin position="742"/>
        <end position="797"/>
    </location>
</feature>
<evidence type="ECO:0000256" key="2">
    <source>
        <dbReference type="SAM" id="Phobius"/>
    </source>
</evidence>
<feature type="compositionally biased region" description="Low complexity" evidence="1">
    <location>
        <begin position="742"/>
        <end position="755"/>
    </location>
</feature>
<dbReference type="Proteomes" id="UP000887572">
    <property type="component" value="Unplaced"/>
</dbReference>
<feature type="transmembrane region" description="Helical" evidence="2">
    <location>
        <begin position="53"/>
        <end position="78"/>
    </location>
</feature>
<protein>
    <submittedName>
        <fullName evidence="4">Uncharacterized protein</fullName>
    </submittedName>
</protein>
<feature type="transmembrane region" description="Helical" evidence="2">
    <location>
        <begin position="389"/>
        <end position="413"/>
    </location>
</feature>
<feature type="compositionally biased region" description="Low complexity" evidence="1">
    <location>
        <begin position="777"/>
        <end position="797"/>
    </location>
</feature>
<dbReference type="PANTHER" id="PTHR21579:SF20">
    <property type="entry name" value="PROTEIN TINCAR"/>
    <property type="match status" value="1"/>
</dbReference>
<sequence>MPICIFRVQPNSLLSLWYTVGCTLLHSWLLYLGFVRYRLYMDMQWPTGGFPRIWLTTYISLLGTCIPLLALFLAFGLLKSGNLAGDNEQLGARPKRTIELVKGGMGKTAVRLRNTNAHRLCHCLRSAWLHCPPAAQGLHVLLALLQLFAQQTMLAQLYRWGFINSGDFLSTELDWIFQRARQLATNLPMGETRLQSFRISTEELAASPVAPNILPILMHTRLFGIPLEFVNLLIALIAFSSAYPAVFWRVSKPFALLFSAFMGVHSLCLTWTYLGFSVLFRVQETNFYGGRPVGMGQHLWALRSLTLYHPLAIVAAFWLTVALMHIAPIALYSFGYGKFAATQNRLFRLRRFSVPPSSSEVGGCQMRSVGMNGWSYDREIICDGYTPHVVAILLLLTIAAVKAPAFYAIGLIYQKEERPFLLWCLVADLVYLFSWILLWLLYTVKCRWDFLVHYDAHELIALQDAHKTADGHTLRGRGPGELKGALLLVHGSDMFITDDPVAKPAIMRQVLRSCLPLEDLPTWLRAVPLQNSMPNTQSPQRRFMRADNNPLGMPDGGGCLPEAFRTPDLGLHHRQLQQQISADSESPMEVPLAAPPYQRMASLPPMLPAAGHQQQQQPGTSFGTLQRSQPHQNVVTLGGNDYTAFVRSNGQPYQQHQQQQQQAMFVQHHHQQQIQQPMVNIGTLSRSYNAGGQQHAPPPQVLTATTTTAAPQHYGHIMPSAMLHQPGMESYATINRRCSKSSVSSSATGFGSSAAPLMPSPQLLRPRRSASVATREQQNAAVQRHNHQQHQQQQQNGNDVYGQQHNIYGQFNGAGTGTMQRNGGGQQQKFQHFLNGAEPPPPPKPKLLTPMLQRHRPPLATSTFAGSSWQTTPTERNNAAAAAAVVAENSAGTSMNGGGTTPSSSVTIGGDSRVASAASNASSTVHATFGDIGTLNGGVAFGHGADAQGAVPTTTDCATLTRDSQKGAVADEWRGRNGRDPSLEGGSGTASMAAAGGQMTVPKGGGAERFATSVV</sequence>
<proteinExistence type="predicted"/>
<dbReference type="InterPro" id="IPR053291">
    <property type="entry name" value="Ommatidial_diff-associated"/>
</dbReference>
<feature type="compositionally biased region" description="Basic and acidic residues" evidence="1">
    <location>
        <begin position="965"/>
        <end position="982"/>
    </location>
</feature>
<keyword evidence="3" id="KW-1185">Reference proteome</keyword>
<feature type="transmembrane region" description="Helical" evidence="2">
    <location>
        <begin position="229"/>
        <end position="248"/>
    </location>
</feature>
<feature type="transmembrane region" description="Helical" evidence="2">
    <location>
        <begin position="12"/>
        <end position="33"/>
    </location>
</feature>
<evidence type="ECO:0000256" key="1">
    <source>
        <dbReference type="SAM" id="MobiDB-lite"/>
    </source>
</evidence>